<reference evidence="1" key="1">
    <citation type="submission" date="2022-06" db="EMBL/GenBank/DDBJ databases">
        <title>Draft genome sequence of Streptomyces sp. RB6PN25 isolated from peat swamp forest in Thailand.</title>
        <authorList>
            <person name="Duangmal K."/>
            <person name="Klaysubun C."/>
        </authorList>
    </citation>
    <scope>NUCLEOTIDE SEQUENCE</scope>
    <source>
        <strain evidence="1">RB6PN25</strain>
    </source>
</reference>
<dbReference type="EMBL" id="JANFNG010000001">
    <property type="protein sequence ID" value="MCQ4079048.1"/>
    <property type="molecule type" value="Genomic_DNA"/>
</dbReference>
<organism evidence="1 2">
    <name type="scientific">Streptomyces humicola</name>
    <dbReference type="NCBI Taxonomy" id="2953240"/>
    <lineage>
        <taxon>Bacteria</taxon>
        <taxon>Bacillati</taxon>
        <taxon>Actinomycetota</taxon>
        <taxon>Actinomycetes</taxon>
        <taxon>Kitasatosporales</taxon>
        <taxon>Streptomycetaceae</taxon>
        <taxon>Streptomyces</taxon>
    </lineage>
</organism>
<keyword evidence="2" id="KW-1185">Reference proteome</keyword>
<name>A0ABT1PMZ4_9ACTN</name>
<sequence>MGPRACLGLQFALRESTVLLEHLLPAHTLAFHSTPTKALYGITVRPDGPTPATLEPPLS</sequence>
<dbReference type="Proteomes" id="UP001057702">
    <property type="component" value="Unassembled WGS sequence"/>
</dbReference>
<accession>A0ABT1PMZ4</accession>
<evidence type="ECO:0000313" key="2">
    <source>
        <dbReference type="Proteomes" id="UP001057702"/>
    </source>
</evidence>
<comment type="caution">
    <text evidence="1">The sequence shown here is derived from an EMBL/GenBank/DDBJ whole genome shotgun (WGS) entry which is preliminary data.</text>
</comment>
<dbReference type="SUPFAM" id="SSF48264">
    <property type="entry name" value="Cytochrome P450"/>
    <property type="match status" value="1"/>
</dbReference>
<proteinExistence type="predicted"/>
<protein>
    <submittedName>
        <fullName evidence="1">Cytochrome P450</fullName>
    </submittedName>
</protein>
<gene>
    <name evidence="1" type="ORF">NGB36_00020</name>
</gene>
<evidence type="ECO:0000313" key="1">
    <source>
        <dbReference type="EMBL" id="MCQ4079048.1"/>
    </source>
</evidence>
<dbReference type="InterPro" id="IPR036396">
    <property type="entry name" value="Cyt_P450_sf"/>
</dbReference>
<dbReference type="Gene3D" id="1.10.630.10">
    <property type="entry name" value="Cytochrome P450"/>
    <property type="match status" value="1"/>
</dbReference>